<dbReference type="UniPathway" id="UPA00344"/>
<dbReference type="PATRIC" id="fig|926556.3.peg.2015"/>
<dbReference type="Gene3D" id="3.10.20.30">
    <property type="match status" value="1"/>
</dbReference>
<evidence type="ECO:0000256" key="3">
    <source>
        <dbReference type="ARBA" id="ARBA00024247"/>
    </source>
</evidence>
<proteinExistence type="inferred from homology"/>
<gene>
    <name evidence="4" type="ordered locus">Echvi_1896</name>
</gene>
<dbReference type="Proteomes" id="UP000010796">
    <property type="component" value="Chromosome"/>
</dbReference>
<dbReference type="CDD" id="cd00754">
    <property type="entry name" value="Ubl_MoaD"/>
    <property type="match status" value="1"/>
</dbReference>
<dbReference type="GO" id="GO:0000166">
    <property type="term" value="F:nucleotide binding"/>
    <property type="evidence" value="ECO:0007669"/>
    <property type="project" value="UniProtKB-KW"/>
</dbReference>
<dbReference type="SUPFAM" id="SSF54285">
    <property type="entry name" value="MoaD/ThiS"/>
    <property type="match status" value="1"/>
</dbReference>
<dbReference type="InterPro" id="IPR012675">
    <property type="entry name" value="Beta-grasp_dom_sf"/>
</dbReference>
<dbReference type="InterPro" id="IPR044672">
    <property type="entry name" value="MOCS2A"/>
</dbReference>
<accession>L0FZH2</accession>
<keyword evidence="1" id="KW-0547">Nucleotide-binding</keyword>
<evidence type="ECO:0000313" key="4">
    <source>
        <dbReference type="EMBL" id="AGA78151.1"/>
    </source>
</evidence>
<evidence type="ECO:0000256" key="2">
    <source>
        <dbReference type="ARBA" id="ARBA00024200"/>
    </source>
</evidence>
<dbReference type="GO" id="GO:1990133">
    <property type="term" value="C:molybdopterin adenylyltransferase complex"/>
    <property type="evidence" value="ECO:0007669"/>
    <property type="project" value="TreeGrafter"/>
</dbReference>
<dbReference type="PANTHER" id="PTHR33359:SF1">
    <property type="entry name" value="MOLYBDOPTERIN SYNTHASE SULFUR CARRIER SUBUNIT"/>
    <property type="match status" value="1"/>
</dbReference>
<evidence type="ECO:0000256" key="1">
    <source>
        <dbReference type="ARBA" id="ARBA00022741"/>
    </source>
</evidence>
<name>L0FZH2_ECHVK</name>
<dbReference type="EMBL" id="CP003346">
    <property type="protein sequence ID" value="AGA78151.1"/>
    <property type="molecule type" value="Genomic_DNA"/>
</dbReference>
<dbReference type="InterPro" id="IPR016155">
    <property type="entry name" value="Mopterin_synth/thiamin_S_b"/>
</dbReference>
<dbReference type="HOGENOM" id="CLU_114601_4_3_10"/>
<organism evidence="4 5">
    <name type="scientific">Echinicola vietnamensis (strain DSM 17526 / LMG 23754 / KMM 6221)</name>
    <dbReference type="NCBI Taxonomy" id="926556"/>
    <lineage>
        <taxon>Bacteria</taxon>
        <taxon>Pseudomonadati</taxon>
        <taxon>Bacteroidota</taxon>
        <taxon>Cytophagia</taxon>
        <taxon>Cytophagales</taxon>
        <taxon>Cyclobacteriaceae</taxon>
        <taxon>Echinicola</taxon>
    </lineage>
</organism>
<dbReference type="STRING" id="926556.Echvi_1896"/>
<dbReference type="AlphaFoldDB" id="L0FZH2"/>
<sequence>MSTHPNNQSPEAKPFKDMKIHTFGAAKDITGSAMIDFPVEETFVKVKDLKSLLFQKYPELVHLPSLAISVNLFYASEETMVNKHDEVALIPPVSGG</sequence>
<reference evidence="5" key="1">
    <citation type="submission" date="2012-02" db="EMBL/GenBank/DDBJ databases">
        <title>The complete genome of Echinicola vietnamensis DSM 17526.</title>
        <authorList>
            <person name="Lucas S."/>
            <person name="Copeland A."/>
            <person name="Lapidus A."/>
            <person name="Glavina del Rio T."/>
            <person name="Dalin E."/>
            <person name="Tice H."/>
            <person name="Bruce D."/>
            <person name="Goodwin L."/>
            <person name="Pitluck S."/>
            <person name="Peters L."/>
            <person name="Ovchinnikova G."/>
            <person name="Teshima H."/>
            <person name="Kyrpides N."/>
            <person name="Mavromatis K."/>
            <person name="Ivanova N."/>
            <person name="Brettin T."/>
            <person name="Detter J.C."/>
            <person name="Han C."/>
            <person name="Larimer F."/>
            <person name="Land M."/>
            <person name="Hauser L."/>
            <person name="Markowitz V."/>
            <person name="Cheng J.-F."/>
            <person name="Hugenholtz P."/>
            <person name="Woyke T."/>
            <person name="Wu D."/>
            <person name="Brambilla E."/>
            <person name="Klenk H.-P."/>
            <person name="Eisen J.A."/>
        </authorList>
    </citation>
    <scope>NUCLEOTIDE SEQUENCE [LARGE SCALE GENOMIC DNA]</scope>
    <source>
        <strain evidence="5">DSM 17526 / LMG 23754 / KMM 6221</strain>
    </source>
</reference>
<dbReference type="GO" id="GO:0006777">
    <property type="term" value="P:Mo-molybdopterin cofactor biosynthetic process"/>
    <property type="evidence" value="ECO:0007669"/>
    <property type="project" value="InterPro"/>
</dbReference>
<dbReference type="PANTHER" id="PTHR33359">
    <property type="entry name" value="MOLYBDOPTERIN SYNTHASE SULFUR CARRIER SUBUNIT"/>
    <property type="match status" value="1"/>
</dbReference>
<keyword evidence="5" id="KW-1185">Reference proteome</keyword>
<dbReference type="KEGG" id="evi:Echvi_1896"/>
<evidence type="ECO:0000313" key="5">
    <source>
        <dbReference type="Proteomes" id="UP000010796"/>
    </source>
</evidence>
<dbReference type="InterPro" id="IPR003749">
    <property type="entry name" value="ThiS/MoaD-like"/>
</dbReference>
<protein>
    <recommendedName>
        <fullName evidence="3">Molybdopterin synthase sulfur carrier subunit</fullName>
    </recommendedName>
</protein>
<dbReference type="eggNOG" id="COG1977">
    <property type="taxonomic scope" value="Bacteria"/>
</dbReference>
<dbReference type="Pfam" id="PF02597">
    <property type="entry name" value="ThiS"/>
    <property type="match status" value="1"/>
</dbReference>
<comment type="similarity">
    <text evidence="2">Belongs to the MoaD family.</text>
</comment>